<dbReference type="Gene3D" id="3.10.450.50">
    <property type="match status" value="1"/>
</dbReference>
<evidence type="ECO:0000256" key="4">
    <source>
        <dbReference type="SAM" id="Phobius"/>
    </source>
</evidence>
<keyword evidence="4" id="KW-1133">Transmembrane helix</keyword>
<dbReference type="PANTHER" id="PTHR37042:SF4">
    <property type="entry name" value="OUTER MEMBRANE PROTEIN RV1973"/>
    <property type="match status" value="1"/>
</dbReference>
<dbReference type="PANTHER" id="PTHR37042">
    <property type="entry name" value="OUTER MEMBRANE PROTEIN RV1973"/>
    <property type="match status" value="1"/>
</dbReference>
<keyword evidence="6" id="KW-1185">Reference proteome</keyword>
<evidence type="ECO:0000313" key="5">
    <source>
        <dbReference type="EMBL" id="MBP2473040.1"/>
    </source>
</evidence>
<feature type="transmembrane region" description="Helical" evidence="4">
    <location>
        <begin position="43"/>
        <end position="64"/>
    </location>
</feature>
<keyword evidence="2 4" id="KW-0472">Membrane</keyword>
<evidence type="ECO:0000313" key="6">
    <source>
        <dbReference type="Proteomes" id="UP001519363"/>
    </source>
</evidence>
<gene>
    <name evidence="5" type="ORF">JOF53_001912</name>
</gene>
<comment type="subcellular location">
    <subcellularLocation>
        <location evidence="1">Membrane</location>
    </subcellularLocation>
</comment>
<accession>A0ABS5A8Z5</accession>
<evidence type="ECO:0000256" key="1">
    <source>
        <dbReference type="ARBA" id="ARBA00004370"/>
    </source>
</evidence>
<evidence type="ECO:0000256" key="2">
    <source>
        <dbReference type="ARBA" id="ARBA00023136"/>
    </source>
</evidence>
<proteinExistence type="predicted"/>
<reference evidence="5 6" key="1">
    <citation type="submission" date="2021-03" db="EMBL/GenBank/DDBJ databases">
        <title>Sequencing the genomes of 1000 actinobacteria strains.</title>
        <authorList>
            <person name="Klenk H.-P."/>
        </authorList>
    </citation>
    <scope>NUCLEOTIDE SEQUENCE [LARGE SCALE GENOMIC DNA]</scope>
    <source>
        <strain evidence="5 6">DSM 44580</strain>
    </source>
</reference>
<organism evidence="5 6">
    <name type="scientific">Crossiella equi</name>
    <dbReference type="NCBI Taxonomy" id="130796"/>
    <lineage>
        <taxon>Bacteria</taxon>
        <taxon>Bacillati</taxon>
        <taxon>Actinomycetota</taxon>
        <taxon>Actinomycetes</taxon>
        <taxon>Pseudonocardiales</taxon>
        <taxon>Pseudonocardiaceae</taxon>
        <taxon>Crossiella</taxon>
    </lineage>
</organism>
<name>A0ABS5A8Z5_9PSEU</name>
<keyword evidence="4" id="KW-0812">Transmembrane</keyword>
<evidence type="ECO:0000256" key="3">
    <source>
        <dbReference type="SAM" id="MobiDB-lite"/>
    </source>
</evidence>
<dbReference type="RefSeq" id="WP_209706668.1">
    <property type="nucleotide sequence ID" value="NZ_JAGIOO010000001.1"/>
</dbReference>
<protein>
    <submittedName>
        <fullName evidence="5">Mce-associated membrane protein</fullName>
    </submittedName>
</protein>
<dbReference type="Proteomes" id="UP001519363">
    <property type="component" value="Unassembled WGS sequence"/>
</dbReference>
<comment type="caution">
    <text evidence="5">The sequence shown here is derived from an EMBL/GenBank/DDBJ whole genome shotgun (WGS) entry which is preliminary data.</text>
</comment>
<sequence>MGERADPPEPPEEPGEPAAEPTGRHLDPEPVAPEPASRFPLRAALLTILLLALAATTWATIATATRGAPANQALVDTAATDTVTRQVGDALRDVFTYDHTNTARTEDLATRVLTGRAVEQYRQLFAEVRATAPQQKLVLSTTVRAVGVKELTGDRATLLVLLDQQVLRGSDSSQRSGAAQVEVDARLSEGAWRIAELRVL</sequence>
<dbReference type="EMBL" id="JAGIOO010000001">
    <property type="protein sequence ID" value="MBP2473040.1"/>
    <property type="molecule type" value="Genomic_DNA"/>
</dbReference>
<feature type="region of interest" description="Disordered" evidence="3">
    <location>
        <begin position="1"/>
        <end position="35"/>
    </location>
</feature>